<gene>
    <name evidence="2" type="ORF">TTEB3V08_LOCUS7295</name>
</gene>
<name>A0A7R9IJ75_9NEOP</name>
<proteinExistence type="predicted"/>
<evidence type="ECO:0000256" key="1">
    <source>
        <dbReference type="SAM" id="SignalP"/>
    </source>
</evidence>
<feature type="chain" id="PRO_5031220671" evidence="1">
    <location>
        <begin position="20"/>
        <end position="84"/>
    </location>
</feature>
<accession>A0A7R9IJ75</accession>
<keyword evidence="1" id="KW-0732">Signal</keyword>
<reference evidence="2" key="1">
    <citation type="submission" date="2020-11" db="EMBL/GenBank/DDBJ databases">
        <authorList>
            <person name="Tran Van P."/>
        </authorList>
    </citation>
    <scope>NUCLEOTIDE SEQUENCE</scope>
</reference>
<sequence>MRGLLVCVLTVVLMVSVKGSPTKEEIKSMIKIYGDKCLEEKKITLTEVRLFIYVCVIDLRAFDIEGPIQLPARICVCVRRIKNY</sequence>
<dbReference type="EMBL" id="OE002798">
    <property type="protein sequence ID" value="CAD7459338.1"/>
    <property type="molecule type" value="Genomic_DNA"/>
</dbReference>
<organism evidence="2">
    <name type="scientific">Timema tahoe</name>
    <dbReference type="NCBI Taxonomy" id="61484"/>
    <lineage>
        <taxon>Eukaryota</taxon>
        <taxon>Metazoa</taxon>
        <taxon>Ecdysozoa</taxon>
        <taxon>Arthropoda</taxon>
        <taxon>Hexapoda</taxon>
        <taxon>Insecta</taxon>
        <taxon>Pterygota</taxon>
        <taxon>Neoptera</taxon>
        <taxon>Polyneoptera</taxon>
        <taxon>Phasmatodea</taxon>
        <taxon>Timematodea</taxon>
        <taxon>Timematoidea</taxon>
        <taxon>Timematidae</taxon>
        <taxon>Timema</taxon>
    </lineage>
</organism>
<feature type="signal peptide" evidence="1">
    <location>
        <begin position="1"/>
        <end position="19"/>
    </location>
</feature>
<dbReference type="AlphaFoldDB" id="A0A7R9IJ75"/>
<evidence type="ECO:0000313" key="2">
    <source>
        <dbReference type="EMBL" id="CAD7459338.1"/>
    </source>
</evidence>
<protein>
    <submittedName>
        <fullName evidence="2">Uncharacterized protein</fullName>
    </submittedName>
</protein>